<dbReference type="Proteomes" id="UP000683551">
    <property type="component" value="Chromosome"/>
</dbReference>
<comment type="similarity">
    <text evidence="3">Belongs to the HNH nuclease family.</text>
</comment>
<dbReference type="InterPro" id="IPR002711">
    <property type="entry name" value="HNH"/>
</dbReference>
<dbReference type="PANTHER" id="PTHR41286:SF1">
    <property type="entry name" value="HNH NUCLEASE YAJD-RELATED"/>
    <property type="match status" value="1"/>
</dbReference>
<dbReference type="InterPro" id="IPR003615">
    <property type="entry name" value="HNH_nuc"/>
</dbReference>
<dbReference type="AlphaFoldDB" id="A0A9E6MZ88"/>
<dbReference type="GO" id="GO:0008270">
    <property type="term" value="F:zinc ion binding"/>
    <property type="evidence" value="ECO:0007669"/>
    <property type="project" value="InterPro"/>
</dbReference>
<keyword evidence="1" id="KW-0540">Nuclease</keyword>
<evidence type="ECO:0000256" key="3">
    <source>
        <dbReference type="ARBA" id="ARBA00038412"/>
    </source>
</evidence>
<evidence type="ECO:0000313" key="7">
    <source>
        <dbReference type="Proteomes" id="UP000683551"/>
    </source>
</evidence>
<dbReference type="GO" id="GO:0003676">
    <property type="term" value="F:nucleic acid binding"/>
    <property type="evidence" value="ECO:0007669"/>
    <property type="project" value="InterPro"/>
</dbReference>
<evidence type="ECO:0000256" key="2">
    <source>
        <dbReference type="ARBA" id="ARBA00022801"/>
    </source>
</evidence>
<organism evidence="6 7">
    <name type="scientific">Ferrovum myxofaciens</name>
    <dbReference type="NCBI Taxonomy" id="416213"/>
    <lineage>
        <taxon>Bacteria</taxon>
        <taxon>Pseudomonadati</taxon>
        <taxon>Pseudomonadota</taxon>
        <taxon>Betaproteobacteria</taxon>
        <taxon>Ferrovales</taxon>
        <taxon>Ferrovaceae</taxon>
        <taxon>Ferrovum</taxon>
    </lineage>
</organism>
<sequence length="127" mass="14441">MVVKPGYCEQHLRQVRKQWDGHRGNASARGYGSRWQRARAVFLSYHPLCAECNRQGRVTPATVVDHIQSHRGNQESFWDERNVQPLCKHCHDAKTAREDGGFGNRSVQKSVTGVGTVTQKDLRVFLP</sequence>
<dbReference type="PANTHER" id="PTHR41286">
    <property type="entry name" value="HNH NUCLEASE YAJD-RELATED"/>
    <property type="match status" value="1"/>
</dbReference>
<reference evidence="6" key="1">
    <citation type="submission" date="2021-02" db="EMBL/GenBank/DDBJ databases">
        <title>Comparative genomics of Ferrovum myxofaciens strains, predominant extremophile bacteria forming large biofilm stalactites in acid mine ecosystems.</title>
        <authorList>
            <person name="Burkartova K."/>
            <person name="Ridl J."/>
            <person name="Pajer P."/>
            <person name="Falteisek L."/>
        </authorList>
    </citation>
    <scope>NUCLEOTIDE SEQUENCE</scope>
    <source>
        <strain evidence="6">MI1III</strain>
    </source>
</reference>
<dbReference type="EMBL" id="CP071137">
    <property type="protein sequence ID" value="QWY78198.1"/>
    <property type="molecule type" value="Genomic_DNA"/>
</dbReference>
<accession>A0A9E6MZ88</accession>
<evidence type="ECO:0000259" key="5">
    <source>
        <dbReference type="SMART" id="SM00507"/>
    </source>
</evidence>
<protein>
    <recommendedName>
        <fullName evidence="4">Putative HNH nuclease YajD</fullName>
    </recommendedName>
</protein>
<dbReference type="SMART" id="SM00507">
    <property type="entry name" value="HNHc"/>
    <property type="match status" value="1"/>
</dbReference>
<evidence type="ECO:0000256" key="1">
    <source>
        <dbReference type="ARBA" id="ARBA00022722"/>
    </source>
</evidence>
<keyword evidence="6" id="KW-0255">Endonuclease</keyword>
<keyword evidence="2" id="KW-0378">Hydrolase</keyword>
<gene>
    <name evidence="6" type="ORF">JZL65_03755</name>
</gene>
<proteinExistence type="inferred from homology"/>
<feature type="domain" description="HNH nuclease" evidence="5">
    <location>
        <begin position="37"/>
        <end position="92"/>
    </location>
</feature>
<name>A0A9E6MZ88_9PROT</name>
<evidence type="ECO:0000313" key="6">
    <source>
        <dbReference type="EMBL" id="QWY78198.1"/>
    </source>
</evidence>
<dbReference type="GO" id="GO:0004519">
    <property type="term" value="F:endonuclease activity"/>
    <property type="evidence" value="ECO:0007669"/>
    <property type="project" value="UniProtKB-KW"/>
</dbReference>
<dbReference type="Pfam" id="PF01844">
    <property type="entry name" value="HNH"/>
    <property type="match status" value="1"/>
</dbReference>
<dbReference type="Gene3D" id="1.10.30.50">
    <property type="match status" value="1"/>
</dbReference>
<dbReference type="CDD" id="cd00085">
    <property type="entry name" value="HNHc"/>
    <property type="match status" value="1"/>
</dbReference>
<evidence type="ECO:0000256" key="4">
    <source>
        <dbReference type="ARBA" id="ARBA00040194"/>
    </source>
</evidence>
<dbReference type="GO" id="GO:0005829">
    <property type="term" value="C:cytosol"/>
    <property type="evidence" value="ECO:0007669"/>
    <property type="project" value="TreeGrafter"/>
</dbReference>
<dbReference type="GO" id="GO:0016787">
    <property type="term" value="F:hydrolase activity"/>
    <property type="evidence" value="ECO:0007669"/>
    <property type="project" value="UniProtKB-KW"/>
</dbReference>